<reference evidence="2" key="2">
    <citation type="submission" date="2018-05" db="EMBL/GenBank/DDBJ databases">
        <title>OmerRS3 (Oryza meridionalis Reference Sequence Version 3).</title>
        <authorList>
            <person name="Zhang J."/>
            <person name="Kudrna D."/>
            <person name="Lee S."/>
            <person name="Talag J."/>
            <person name="Welchert J."/>
            <person name="Wing R.A."/>
        </authorList>
    </citation>
    <scope>NUCLEOTIDE SEQUENCE [LARGE SCALE GENOMIC DNA]</scope>
    <source>
        <strain evidence="2">cv. OR44</strain>
    </source>
</reference>
<organism evidence="2">
    <name type="scientific">Oryza meridionalis</name>
    <dbReference type="NCBI Taxonomy" id="40149"/>
    <lineage>
        <taxon>Eukaryota</taxon>
        <taxon>Viridiplantae</taxon>
        <taxon>Streptophyta</taxon>
        <taxon>Embryophyta</taxon>
        <taxon>Tracheophyta</taxon>
        <taxon>Spermatophyta</taxon>
        <taxon>Magnoliopsida</taxon>
        <taxon>Liliopsida</taxon>
        <taxon>Poales</taxon>
        <taxon>Poaceae</taxon>
        <taxon>BOP clade</taxon>
        <taxon>Oryzoideae</taxon>
        <taxon>Oryzeae</taxon>
        <taxon>Oryzinae</taxon>
        <taxon>Oryza</taxon>
    </lineage>
</organism>
<reference evidence="2" key="1">
    <citation type="submission" date="2015-04" db="UniProtKB">
        <authorList>
            <consortium name="EnsemblPlants"/>
        </authorList>
    </citation>
    <scope>IDENTIFICATION</scope>
</reference>
<evidence type="ECO:0000256" key="1">
    <source>
        <dbReference type="SAM" id="MobiDB-lite"/>
    </source>
</evidence>
<accession>A0A0E0C6Q2</accession>
<dbReference type="Gramene" id="OMERI01G25750.6">
    <property type="protein sequence ID" value="OMERI01G25750.6"/>
    <property type="gene ID" value="OMERI01G25750"/>
</dbReference>
<dbReference type="EnsemblPlants" id="OMERI01G25750.6">
    <property type="protein sequence ID" value="OMERI01G25750.6"/>
    <property type="gene ID" value="OMERI01G25750"/>
</dbReference>
<protein>
    <submittedName>
        <fullName evidence="2">Uncharacterized protein</fullName>
    </submittedName>
</protein>
<sequence length="209" mass="20864">MPSVSSGSGHAGKQLTINICDPASHSSSSSRRHRTMPSASSAASMSSRNSLWHAVAYAAAAGLRSSGASGQEGTTSARRRVSRMREDGVVELVEAGAVADGGADVGGHVARTGGQGKVEEEAAGGVQHGVGGHAVVEKLEEAVVPAGGVERVELAGVSSAEGGKVDDGEQSRWCECDGTVGGREDVAGGQGGDAAVAQLPDAQLPLRRA</sequence>
<feature type="region of interest" description="Disordered" evidence="1">
    <location>
        <begin position="63"/>
        <end position="83"/>
    </location>
</feature>
<evidence type="ECO:0000313" key="3">
    <source>
        <dbReference type="Proteomes" id="UP000008021"/>
    </source>
</evidence>
<feature type="region of interest" description="Disordered" evidence="1">
    <location>
        <begin position="1"/>
        <end position="46"/>
    </location>
</feature>
<name>A0A0E0C6Q2_9ORYZ</name>
<proteinExistence type="predicted"/>
<dbReference type="HOGENOM" id="CLU_1317260_0_0_1"/>
<dbReference type="Proteomes" id="UP000008021">
    <property type="component" value="Chromosome 1"/>
</dbReference>
<dbReference type="AlphaFoldDB" id="A0A0E0C6Q2"/>
<feature type="region of interest" description="Disordered" evidence="1">
    <location>
        <begin position="184"/>
        <end position="209"/>
    </location>
</feature>
<evidence type="ECO:0000313" key="2">
    <source>
        <dbReference type="EnsemblPlants" id="OMERI01G25750.6"/>
    </source>
</evidence>
<keyword evidence="3" id="KW-1185">Reference proteome</keyword>